<gene>
    <name evidence="2" type="ORF">L0N08_22015</name>
</gene>
<dbReference type="Proteomes" id="UP001299608">
    <property type="component" value="Unassembled WGS sequence"/>
</dbReference>
<dbReference type="AlphaFoldDB" id="A0AAW5BZ72"/>
<sequence>MGDRNLLVQGTTGQGGQKEDIDAARQGTGSGQEEDKVMKTAAQFFGKDLLRFMNVKGEIDRVAPTEYVHLDMRRLEDDFNWVLKRELVNGGSIYRVEVARLKDRDSDKVIRKLERKIQKGQVIKRRDVFSLLLTPLMSGKMDIGERICRSMDILQRESLGIKKEDIKRMQSVLYALAVKFLKREELERVKGRIGMTILGQMLFQDGVEKGVKKGLEQGIQALILDNLEEGTAKKR</sequence>
<evidence type="ECO:0000313" key="3">
    <source>
        <dbReference type="Proteomes" id="UP001299608"/>
    </source>
</evidence>
<organism evidence="2 3">
    <name type="scientific">Enterocloster aldenensis</name>
    <dbReference type="NCBI Taxonomy" id="358742"/>
    <lineage>
        <taxon>Bacteria</taxon>
        <taxon>Bacillati</taxon>
        <taxon>Bacillota</taxon>
        <taxon>Clostridia</taxon>
        <taxon>Lachnospirales</taxon>
        <taxon>Lachnospiraceae</taxon>
        <taxon>Enterocloster</taxon>
    </lineage>
</organism>
<reference evidence="2" key="1">
    <citation type="submission" date="2022-01" db="EMBL/GenBank/DDBJ databases">
        <title>Collection of gut derived symbiotic bacterial strains cultured from healthy donors.</title>
        <authorList>
            <person name="Lin H."/>
            <person name="Kohout C."/>
            <person name="Waligurski E."/>
            <person name="Pamer E.G."/>
        </authorList>
    </citation>
    <scope>NUCLEOTIDE SEQUENCE</scope>
    <source>
        <strain evidence="2">DFI.6.55</strain>
    </source>
</reference>
<dbReference type="RefSeq" id="WP_235957691.1">
    <property type="nucleotide sequence ID" value="NZ_JAAITT010000006.1"/>
</dbReference>
<protein>
    <submittedName>
        <fullName evidence="2">Uncharacterized protein</fullName>
    </submittedName>
</protein>
<evidence type="ECO:0000313" key="2">
    <source>
        <dbReference type="EMBL" id="MCG4748099.1"/>
    </source>
</evidence>
<evidence type="ECO:0000256" key="1">
    <source>
        <dbReference type="SAM" id="MobiDB-lite"/>
    </source>
</evidence>
<accession>A0AAW5BZ72</accession>
<dbReference type="EMBL" id="JAKNGE010000032">
    <property type="protein sequence ID" value="MCG4748099.1"/>
    <property type="molecule type" value="Genomic_DNA"/>
</dbReference>
<feature type="region of interest" description="Disordered" evidence="1">
    <location>
        <begin position="1"/>
        <end position="35"/>
    </location>
</feature>
<comment type="caution">
    <text evidence="2">The sequence shown here is derived from an EMBL/GenBank/DDBJ whole genome shotgun (WGS) entry which is preliminary data.</text>
</comment>
<name>A0AAW5BZ72_9FIRM</name>
<proteinExistence type="predicted"/>